<evidence type="ECO:0000256" key="11">
    <source>
        <dbReference type="SAM" id="Coils"/>
    </source>
</evidence>
<feature type="coiled-coil region" evidence="11">
    <location>
        <begin position="105"/>
        <end position="132"/>
    </location>
</feature>
<feature type="domain" description="SP-RING-type" evidence="13">
    <location>
        <begin position="268"/>
        <end position="354"/>
    </location>
</feature>
<comment type="caution">
    <text evidence="14">The sequence shown here is derived from an EMBL/GenBank/DDBJ whole genome shotgun (WGS) entry which is preliminary data.</text>
</comment>
<evidence type="ECO:0000259" key="13">
    <source>
        <dbReference type="PROSITE" id="PS51044"/>
    </source>
</evidence>
<protein>
    <submittedName>
        <fullName evidence="14">Zinc-finger of the MIZ type in Nse subunit</fullName>
    </submittedName>
</protein>
<dbReference type="GO" id="GO:0061665">
    <property type="term" value="F:SUMO ligase activity"/>
    <property type="evidence" value="ECO:0007669"/>
    <property type="project" value="TreeGrafter"/>
</dbReference>
<dbReference type="InterPro" id="IPR013083">
    <property type="entry name" value="Znf_RING/FYVE/PHD"/>
</dbReference>
<evidence type="ECO:0000256" key="7">
    <source>
        <dbReference type="ARBA" id="ARBA00022786"/>
    </source>
</evidence>
<feature type="compositionally biased region" description="Low complexity" evidence="12">
    <location>
        <begin position="9"/>
        <end position="25"/>
    </location>
</feature>
<comment type="subcellular location">
    <subcellularLocation>
        <location evidence="1">Nucleus</location>
    </subcellularLocation>
</comment>
<accession>A0A9P5D7C1</accession>
<dbReference type="RefSeq" id="XP_035324297.1">
    <property type="nucleotide sequence ID" value="XM_035462873.1"/>
</dbReference>
<dbReference type="Gene3D" id="3.30.40.10">
    <property type="entry name" value="Zinc/RING finger domain, C3HC4 (zinc finger)"/>
    <property type="match status" value="1"/>
</dbReference>
<dbReference type="PANTHER" id="PTHR21330">
    <property type="entry name" value="E3 SUMO-PROTEIN LIGASE NSE2"/>
    <property type="match status" value="1"/>
</dbReference>
<dbReference type="GO" id="GO:0008270">
    <property type="term" value="F:zinc ion binding"/>
    <property type="evidence" value="ECO:0007669"/>
    <property type="project" value="UniProtKB-KW"/>
</dbReference>
<evidence type="ECO:0000313" key="15">
    <source>
        <dbReference type="Proteomes" id="UP000749293"/>
    </source>
</evidence>
<organism evidence="14 15">
    <name type="scientific">Geosmithia morbida</name>
    <dbReference type="NCBI Taxonomy" id="1094350"/>
    <lineage>
        <taxon>Eukaryota</taxon>
        <taxon>Fungi</taxon>
        <taxon>Dikarya</taxon>
        <taxon>Ascomycota</taxon>
        <taxon>Pezizomycotina</taxon>
        <taxon>Sordariomycetes</taxon>
        <taxon>Hypocreomycetidae</taxon>
        <taxon>Hypocreales</taxon>
        <taxon>Bionectriaceae</taxon>
        <taxon>Geosmithia</taxon>
    </lineage>
</organism>
<dbReference type="Pfam" id="PF11789">
    <property type="entry name" value="zf-Nse"/>
    <property type="match status" value="1"/>
</dbReference>
<proteinExistence type="inferred from homology"/>
<evidence type="ECO:0000256" key="1">
    <source>
        <dbReference type="ARBA" id="ARBA00004123"/>
    </source>
</evidence>
<name>A0A9P5D7C1_9HYPO</name>
<keyword evidence="4" id="KW-0808">Transferase</keyword>
<evidence type="ECO:0000256" key="9">
    <source>
        <dbReference type="ARBA" id="ARBA00023242"/>
    </source>
</evidence>
<evidence type="ECO:0000256" key="10">
    <source>
        <dbReference type="PROSITE-ProRule" id="PRU00452"/>
    </source>
</evidence>
<keyword evidence="9" id="KW-0539">Nucleus</keyword>
<dbReference type="SUPFAM" id="SSF57850">
    <property type="entry name" value="RING/U-box"/>
    <property type="match status" value="1"/>
</dbReference>
<keyword evidence="5" id="KW-0479">Metal-binding</keyword>
<feature type="compositionally biased region" description="Basic and acidic residues" evidence="12">
    <location>
        <begin position="158"/>
        <end position="169"/>
    </location>
</feature>
<dbReference type="Proteomes" id="UP000749293">
    <property type="component" value="Unassembled WGS sequence"/>
</dbReference>
<dbReference type="EMBL" id="JAANYQ010000002">
    <property type="protein sequence ID" value="KAF4125645.1"/>
    <property type="molecule type" value="Genomic_DNA"/>
</dbReference>
<comment type="similarity">
    <text evidence="3">Belongs to the NSE2 family.</text>
</comment>
<feature type="region of interest" description="Disordered" evidence="12">
    <location>
        <begin position="151"/>
        <end position="195"/>
    </location>
</feature>
<keyword evidence="6 10" id="KW-0863">Zinc-finger</keyword>
<feature type="region of interest" description="Disordered" evidence="12">
    <location>
        <begin position="1"/>
        <end position="28"/>
    </location>
</feature>
<dbReference type="PROSITE" id="PS51044">
    <property type="entry name" value="ZF_SP_RING"/>
    <property type="match status" value="1"/>
</dbReference>
<keyword evidence="7" id="KW-0833">Ubl conjugation pathway</keyword>
<dbReference type="InterPro" id="IPR004181">
    <property type="entry name" value="Znf_MIZ"/>
</dbReference>
<evidence type="ECO:0000256" key="2">
    <source>
        <dbReference type="ARBA" id="ARBA00004718"/>
    </source>
</evidence>
<dbReference type="GO" id="GO:0005634">
    <property type="term" value="C:nucleus"/>
    <property type="evidence" value="ECO:0007669"/>
    <property type="project" value="UniProtKB-SubCell"/>
</dbReference>
<dbReference type="PANTHER" id="PTHR21330:SF1">
    <property type="entry name" value="E3 SUMO-PROTEIN LIGASE NSE2"/>
    <property type="match status" value="1"/>
</dbReference>
<evidence type="ECO:0000256" key="3">
    <source>
        <dbReference type="ARBA" id="ARBA00008212"/>
    </source>
</evidence>
<evidence type="ECO:0000256" key="5">
    <source>
        <dbReference type="ARBA" id="ARBA00022723"/>
    </source>
</evidence>
<keyword evidence="11" id="KW-0175">Coiled coil</keyword>
<evidence type="ECO:0000313" key="14">
    <source>
        <dbReference type="EMBL" id="KAF4125645.1"/>
    </source>
</evidence>
<keyword evidence="8" id="KW-0862">Zinc</keyword>
<dbReference type="GO" id="GO:0030915">
    <property type="term" value="C:Smc5-Smc6 complex"/>
    <property type="evidence" value="ECO:0007669"/>
    <property type="project" value="InterPro"/>
</dbReference>
<dbReference type="GO" id="GO:0016925">
    <property type="term" value="P:protein sumoylation"/>
    <property type="evidence" value="ECO:0007669"/>
    <property type="project" value="TreeGrafter"/>
</dbReference>
<evidence type="ECO:0000256" key="8">
    <source>
        <dbReference type="ARBA" id="ARBA00022833"/>
    </source>
</evidence>
<reference evidence="14" key="1">
    <citation type="submission" date="2020-03" db="EMBL/GenBank/DDBJ databases">
        <title>Site-based positive gene gene selection in Geosmithia morbida across the United States reveals a broad range of putative effectors and factors for local host and environmental adapation.</title>
        <authorList>
            <person name="Onufrak A."/>
            <person name="Murdoch R.W."/>
            <person name="Gazis R."/>
            <person name="Huff M."/>
            <person name="Staton M."/>
            <person name="Klingeman W."/>
            <person name="Hadziabdic D."/>
        </authorList>
    </citation>
    <scope>NUCLEOTIDE SEQUENCE</scope>
    <source>
        <strain evidence="14">1262</strain>
    </source>
</reference>
<gene>
    <name evidence="14" type="ORF">GMORB2_0889</name>
</gene>
<evidence type="ECO:0000256" key="4">
    <source>
        <dbReference type="ARBA" id="ARBA00022679"/>
    </source>
</evidence>
<dbReference type="InterPro" id="IPR026846">
    <property type="entry name" value="Nse2(Mms21)"/>
</dbReference>
<keyword evidence="15" id="KW-1185">Reference proteome</keyword>
<evidence type="ECO:0000256" key="12">
    <source>
        <dbReference type="SAM" id="MobiDB-lite"/>
    </source>
</evidence>
<dbReference type="GO" id="GO:0000724">
    <property type="term" value="P:double-strand break repair via homologous recombination"/>
    <property type="evidence" value="ECO:0007669"/>
    <property type="project" value="InterPro"/>
</dbReference>
<dbReference type="CDD" id="cd16651">
    <property type="entry name" value="SPL-RING_NSE2"/>
    <property type="match status" value="1"/>
</dbReference>
<dbReference type="GeneID" id="55967119"/>
<dbReference type="AlphaFoldDB" id="A0A9P5D7C1"/>
<comment type="pathway">
    <text evidence="2">Protein modification; protein sumoylation.</text>
</comment>
<evidence type="ECO:0000256" key="6">
    <source>
        <dbReference type="ARBA" id="ARBA00022771"/>
    </source>
</evidence>
<sequence length="371" mass="41681">MSRRLVNRARSSIPAASQSPAPTSAVQTVEYEPPSFPLTDAAAAKLGELSRNRETLAYQVQIKESLRQLALAVYDVNSRLLAERNRLEQMRTRRQDRGTDKLPEEDRLEAHVADLETQVDALSRRCEAATRSAIDQRAALEDEATLLGELYTTATTRRTQEPPEEQHGEDNEEQQQQPRYVPSTLESLREGASRKRREYDAMPHYQRYALDNDYISFKKLCHDGIAGDDGPPLPDASRWFRDDGTPILSTATNTNGHGAGAEGDGDDDDDDVAVAREVISLNCPLTLRLLEEPYSNKKCKHTFEKSAILDYLGNSTGPMQCPQTGCAEMFTRRNFNQDFYLDDVIMHRVQRAKQAQDADEMDVESEAGDEV</sequence>
<dbReference type="OrthoDB" id="26899at2759"/>